<protein>
    <submittedName>
        <fullName evidence="14">Biopolymer transporter ExbD</fullName>
    </submittedName>
</protein>
<name>A0ABX6T7X1_9SPHN</name>
<comment type="similarity">
    <text evidence="3 12">Belongs to the ExbD/TolR family.</text>
</comment>
<reference evidence="14 15" key="1">
    <citation type="submission" date="2020-08" db="EMBL/GenBank/DDBJ databases">
        <title>Genome sequence of Sphingomonas sediminicola KACC 15039T.</title>
        <authorList>
            <person name="Hyun D.-W."/>
            <person name="Bae J.-W."/>
        </authorList>
    </citation>
    <scope>NUCLEOTIDE SEQUENCE [LARGE SCALE GENOMIC DNA]</scope>
    <source>
        <strain evidence="14 15">KACC 15039</strain>
    </source>
</reference>
<evidence type="ECO:0000313" key="14">
    <source>
        <dbReference type="EMBL" id="QNP44798.1"/>
    </source>
</evidence>
<dbReference type="PANTHER" id="PTHR30558:SF12">
    <property type="entry name" value="BIOPOLYMER TRANSPORT PROTEIN EXBD"/>
    <property type="match status" value="1"/>
</dbReference>
<gene>
    <name evidence="14" type="ORF">H9L14_08440</name>
</gene>
<dbReference type="InterPro" id="IPR003400">
    <property type="entry name" value="ExbD"/>
</dbReference>
<evidence type="ECO:0000256" key="9">
    <source>
        <dbReference type="ARBA" id="ARBA00022927"/>
    </source>
</evidence>
<evidence type="ECO:0000256" key="4">
    <source>
        <dbReference type="ARBA" id="ARBA00011471"/>
    </source>
</evidence>
<evidence type="ECO:0000256" key="3">
    <source>
        <dbReference type="ARBA" id="ARBA00005811"/>
    </source>
</evidence>
<keyword evidence="5 12" id="KW-0813">Transport</keyword>
<evidence type="ECO:0000256" key="2">
    <source>
        <dbReference type="ARBA" id="ARBA00004249"/>
    </source>
</evidence>
<keyword evidence="7" id="KW-0997">Cell inner membrane</keyword>
<evidence type="ECO:0000256" key="12">
    <source>
        <dbReference type="RuleBase" id="RU003879"/>
    </source>
</evidence>
<evidence type="ECO:0000256" key="10">
    <source>
        <dbReference type="ARBA" id="ARBA00022989"/>
    </source>
</evidence>
<keyword evidence="15" id="KW-1185">Reference proteome</keyword>
<dbReference type="Pfam" id="PF02472">
    <property type="entry name" value="ExbD"/>
    <property type="match status" value="1"/>
</dbReference>
<evidence type="ECO:0000256" key="13">
    <source>
        <dbReference type="SAM" id="Phobius"/>
    </source>
</evidence>
<keyword evidence="9 12" id="KW-0653">Protein transport</keyword>
<sequence length="138" mass="15220">MALIAAAESSPMREINMTPLIDVMLVLLVMFIITIPLQTHALKLDRPQDCPTCPEVRLLKNKIVVTNGGAILWNGTPVSQDTLAHNLAATTRISPEPELHLQPESEARYELVNDVFVAAKRVGVTRLGFVGNETYRAF</sequence>
<evidence type="ECO:0000256" key="7">
    <source>
        <dbReference type="ARBA" id="ARBA00022519"/>
    </source>
</evidence>
<feature type="transmembrane region" description="Helical" evidence="13">
    <location>
        <begin position="20"/>
        <end position="37"/>
    </location>
</feature>
<keyword evidence="6" id="KW-1003">Cell membrane</keyword>
<dbReference type="Gene3D" id="3.30.420.270">
    <property type="match status" value="1"/>
</dbReference>
<comment type="function">
    <text evidence="1">Involved in the TonB-dependent energy-dependent transport of various receptor-bound substrates.</text>
</comment>
<comment type="subcellular location">
    <subcellularLocation>
        <location evidence="2">Cell inner membrane</location>
        <topology evidence="2">Single-pass type II membrane protein</topology>
    </subcellularLocation>
    <subcellularLocation>
        <location evidence="12">Cell membrane</location>
        <topology evidence="12">Single-pass type II membrane protein</topology>
    </subcellularLocation>
</comment>
<evidence type="ECO:0000313" key="15">
    <source>
        <dbReference type="Proteomes" id="UP000516105"/>
    </source>
</evidence>
<evidence type="ECO:0000256" key="8">
    <source>
        <dbReference type="ARBA" id="ARBA00022692"/>
    </source>
</evidence>
<dbReference type="Proteomes" id="UP000516105">
    <property type="component" value="Chromosome"/>
</dbReference>
<keyword evidence="8 12" id="KW-0812">Transmembrane</keyword>
<evidence type="ECO:0000256" key="11">
    <source>
        <dbReference type="ARBA" id="ARBA00023136"/>
    </source>
</evidence>
<evidence type="ECO:0000256" key="1">
    <source>
        <dbReference type="ARBA" id="ARBA00003540"/>
    </source>
</evidence>
<dbReference type="RefSeq" id="WP_187707756.1">
    <property type="nucleotide sequence ID" value="NZ_CP060782.1"/>
</dbReference>
<evidence type="ECO:0000256" key="5">
    <source>
        <dbReference type="ARBA" id="ARBA00022448"/>
    </source>
</evidence>
<keyword evidence="11 13" id="KW-0472">Membrane</keyword>
<comment type="subunit">
    <text evidence="4">The accessory proteins ExbB and ExbD seem to form a complex with TonB.</text>
</comment>
<dbReference type="PANTHER" id="PTHR30558">
    <property type="entry name" value="EXBD MEMBRANE COMPONENT OF PMF-DRIVEN MACROMOLECULE IMPORT SYSTEM"/>
    <property type="match status" value="1"/>
</dbReference>
<proteinExistence type="inferred from homology"/>
<accession>A0ABX6T7X1</accession>
<keyword evidence="10 13" id="KW-1133">Transmembrane helix</keyword>
<evidence type="ECO:0000256" key="6">
    <source>
        <dbReference type="ARBA" id="ARBA00022475"/>
    </source>
</evidence>
<dbReference type="EMBL" id="CP060782">
    <property type="protein sequence ID" value="QNP44798.1"/>
    <property type="molecule type" value="Genomic_DNA"/>
</dbReference>
<organism evidence="14 15">
    <name type="scientific">Sphingomonas sediminicola</name>
    <dbReference type="NCBI Taxonomy" id="386874"/>
    <lineage>
        <taxon>Bacteria</taxon>
        <taxon>Pseudomonadati</taxon>
        <taxon>Pseudomonadota</taxon>
        <taxon>Alphaproteobacteria</taxon>
        <taxon>Sphingomonadales</taxon>
        <taxon>Sphingomonadaceae</taxon>
        <taxon>Sphingomonas</taxon>
    </lineage>
</organism>